<gene>
    <name evidence="1" type="ORF">S03H2_26812</name>
</gene>
<dbReference type="AlphaFoldDB" id="X1HCH4"/>
<reference evidence="1" key="1">
    <citation type="journal article" date="2014" name="Front. Microbiol.">
        <title>High frequency of phylogenetically diverse reductive dehalogenase-homologous genes in deep subseafloor sedimentary metagenomes.</title>
        <authorList>
            <person name="Kawai M."/>
            <person name="Futagami T."/>
            <person name="Toyoda A."/>
            <person name="Takaki Y."/>
            <person name="Nishi S."/>
            <person name="Hori S."/>
            <person name="Arai W."/>
            <person name="Tsubouchi T."/>
            <person name="Morono Y."/>
            <person name="Uchiyama I."/>
            <person name="Ito T."/>
            <person name="Fujiyama A."/>
            <person name="Inagaki F."/>
            <person name="Takami H."/>
        </authorList>
    </citation>
    <scope>NUCLEOTIDE SEQUENCE</scope>
    <source>
        <strain evidence="1">Expedition CK06-06</strain>
    </source>
</reference>
<protein>
    <submittedName>
        <fullName evidence="1">Uncharacterized protein</fullName>
    </submittedName>
</protein>
<accession>X1HCH4</accession>
<organism evidence="1">
    <name type="scientific">marine sediment metagenome</name>
    <dbReference type="NCBI Taxonomy" id="412755"/>
    <lineage>
        <taxon>unclassified sequences</taxon>
        <taxon>metagenomes</taxon>
        <taxon>ecological metagenomes</taxon>
    </lineage>
</organism>
<proteinExistence type="predicted"/>
<feature type="non-terminal residue" evidence="1">
    <location>
        <position position="1"/>
    </location>
</feature>
<comment type="caution">
    <text evidence="1">The sequence shown here is derived from an EMBL/GenBank/DDBJ whole genome shotgun (WGS) entry which is preliminary data.</text>
</comment>
<evidence type="ECO:0000313" key="1">
    <source>
        <dbReference type="EMBL" id="GAH54780.1"/>
    </source>
</evidence>
<dbReference type="EMBL" id="BARU01015731">
    <property type="protein sequence ID" value="GAH54780.1"/>
    <property type="molecule type" value="Genomic_DNA"/>
</dbReference>
<name>X1HCH4_9ZZZZ</name>
<sequence length="67" mass="7518">DLNVFCQDRRGSHNVKLTAEYVDRWPDELRISPLELRFVCTACGMRGSNIVARSNGTEQAILPRPGS</sequence>